<dbReference type="EMBL" id="MABE01000694">
    <property type="protein sequence ID" value="OUS35203.1"/>
    <property type="molecule type" value="Genomic_DNA"/>
</dbReference>
<dbReference type="InterPro" id="IPR036754">
    <property type="entry name" value="YbaK/aa-tRNA-synt-asso_dom_sf"/>
</dbReference>
<sequence>MSMAASIETHLGKSGIDFNLIPHPHSTNSLQTARLAHVSAKQVAKAVMTHDGETYRLCLIPSTHRLVLSWLNEHMHGHFRLVMEQELADLFADCEIGAVPALGQVYGFPVIWDSSFSRMDEIFFESGDHENLVRVDKGAFMQLMAGQEEDRISCENDEYEFRDELVH</sequence>
<protein>
    <recommendedName>
        <fullName evidence="1">YbaK/aminoacyl-tRNA synthetase-associated domain-containing protein</fullName>
    </recommendedName>
</protein>
<dbReference type="Pfam" id="PF04073">
    <property type="entry name" value="tRNA_edit"/>
    <property type="match status" value="1"/>
</dbReference>
<feature type="domain" description="YbaK/aminoacyl-tRNA synthetase-associated" evidence="1">
    <location>
        <begin position="23"/>
        <end position="137"/>
    </location>
</feature>
<accession>A0A1Y5HHN5</accession>
<evidence type="ECO:0000313" key="3">
    <source>
        <dbReference type="Proteomes" id="UP000227088"/>
    </source>
</evidence>
<comment type="caution">
    <text evidence="2">The sequence shown here is derived from an EMBL/GenBank/DDBJ whole genome shotgun (WGS) entry which is preliminary data.</text>
</comment>
<name>A0A1Y5HHN5_OLEAN</name>
<gene>
    <name evidence="2" type="ORF">A9R00_12135</name>
</gene>
<evidence type="ECO:0000259" key="1">
    <source>
        <dbReference type="Pfam" id="PF04073"/>
    </source>
</evidence>
<evidence type="ECO:0000313" key="2">
    <source>
        <dbReference type="EMBL" id="OUS35203.1"/>
    </source>
</evidence>
<dbReference type="SUPFAM" id="SSF55826">
    <property type="entry name" value="YbaK/ProRS associated domain"/>
    <property type="match status" value="1"/>
</dbReference>
<dbReference type="CDD" id="cd04332">
    <property type="entry name" value="YbaK_like"/>
    <property type="match status" value="1"/>
</dbReference>
<dbReference type="GO" id="GO:0002161">
    <property type="term" value="F:aminoacyl-tRNA deacylase activity"/>
    <property type="evidence" value="ECO:0007669"/>
    <property type="project" value="InterPro"/>
</dbReference>
<dbReference type="Proteomes" id="UP000227088">
    <property type="component" value="Unassembled WGS sequence"/>
</dbReference>
<dbReference type="Gene3D" id="3.90.960.10">
    <property type="entry name" value="YbaK/aminoacyl-tRNA synthetase-associated domain"/>
    <property type="match status" value="1"/>
</dbReference>
<organism evidence="2 3">
    <name type="scientific">Oleispira antarctica</name>
    <dbReference type="NCBI Taxonomy" id="188908"/>
    <lineage>
        <taxon>Bacteria</taxon>
        <taxon>Pseudomonadati</taxon>
        <taxon>Pseudomonadota</taxon>
        <taxon>Gammaproteobacteria</taxon>
        <taxon>Oceanospirillales</taxon>
        <taxon>Oceanospirillaceae</taxon>
        <taxon>Oleispira</taxon>
    </lineage>
</organism>
<dbReference type="InterPro" id="IPR007214">
    <property type="entry name" value="YbaK/aa-tRNA-synth-assoc-dom"/>
</dbReference>
<dbReference type="AlphaFoldDB" id="A0A1Y5HHN5"/>
<proteinExistence type="predicted"/>
<reference evidence="3" key="1">
    <citation type="journal article" date="2017" name="Proc. Natl. Acad. Sci. U.S.A.">
        <title>Simulation of Deepwater Horizon oil plume reveals substrate specialization within a complex community of hydrocarbon degraders.</title>
        <authorList>
            <person name="Hu P."/>
            <person name="Dubinsky E.A."/>
            <person name="Probst A.J."/>
            <person name="Wang J."/>
            <person name="Sieber C.M.K."/>
            <person name="Tom L.M."/>
            <person name="Gardinali P."/>
            <person name="Banfield J.F."/>
            <person name="Atlas R.M."/>
            <person name="Andersen G.L."/>
        </authorList>
    </citation>
    <scope>NUCLEOTIDE SEQUENCE [LARGE SCALE GENOMIC DNA]</scope>
</reference>